<evidence type="ECO:0000313" key="1">
    <source>
        <dbReference type="EMBL" id="QWG15894.1"/>
    </source>
</evidence>
<protein>
    <submittedName>
        <fullName evidence="1">Uncharacterized protein</fullName>
    </submittedName>
</protein>
<sequence>MESTVIQPAFAADKVSLFKVITSKDEIVIGMTDDELAKLEGNNAGGIAKMLVAKGSMSVWQYAVRKAPTGDLEQAPLRQVGLIASESLRVEPYASPLKIVPIEDGKK</sequence>
<dbReference type="KEGG" id="bsei:KMZ68_06910"/>
<dbReference type="EMBL" id="CP076134">
    <property type="protein sequence ID" value="QWG15894.1"/>
    <property type="molecule type" value="Genomic_DNA"/>
</dbReference>
<name>A0A975NK21_9BRAD</name>
<gene>
    <name evidence="1" type="ORF">KMZ29_21750</name>
    <name evidence="2" type="ORF">KMZ68_06910</name>
</gene>
<organism evidence="1 3">
    <name type="scientific">Bradyrhizobium sediminis</name>
    <dbReference type="NCBI Taxonomy" id="2840469"/>
    <lineage>
        <taxon>Bacteria</taxon>
        <taxon>Pseudomonadati</taxon>
        <taxon>Pseudomonadota</taxon>
        <taxon>Alphaproteobacteria</taxon>
        <taxon>Hyphomicrobiales</taxon>
        <taxon>Nitrobacteraceae</taxon>
        <taxon>Bradyrhizobium</taxon>
    </lineage>
</organism>
<dbReference type="EMBL" id="CP076135">
    <property type="protein sequence ID" value="QWG20774.1"/>
    <property type="molecule type" value="Genomic_DNA"/>
</dbReference>
<evidence type="ECO:0000313" key="2">
    <source>
        <dbReference type="EMBL" id="QWG20774.1"/>
    </source>
</evidence>
<reference evidence="1" key="2">
    <citation type="submission" date="2021-06" db="EMBL/GenBank/DDBJ databases">
        <title>Bradyrhizobium sp. S2-20-1 Genome sequencing.</title>
        <authorList>
            <person name="Jin L."/>
        </authorList>
    </citation>
    <scope>NUCLEOTIDE SEQUENCE</scope>
    <source>
        <strain evidence="1">S2-20-1</strain>
    </source>
</reference>
<proteinExistence type="predicted"/>
<reference evidence="2" key="1">
    <citation type="submission" date="2021-06" db="EMBL/GenBank/DDBJ databases">
        <title>Bradyrhizobium sp. S2-11-2 Genome sequencing.</title>
        <authorList>
            <person name="Jin L."/>
        </authorList>
    </citation>
    <scope>NUCLEOTIDE SEQUENCE</scope>
    <source>
        <strain evidence="2">S2-11-2</strain>
    </source>
</reference>
<accession>A0A975NK21</accession>
<dbReference type="AlphaFoldDB" id="A0A975NK21"/>
<dbReference type="Proteomes" id="UP000680839">
    <property type="component" value="Chromosome"/>
</dbReference>
<dbReference type="Proteomes" id="UP000680805">
    <property type="component" value="Chromosome"/>
</dbReference>
<evidence type="ECO:0000313" key="3">
    <source>
        <dbReference type="Proteomes" id="UP000680839"/>
    </source>
</evidence>